<proteinExistence type="predicted"/>
<dbReference type="InterPro" id="IPR046871">
    <property type="entry name" value="Pro_CA_2"/>
</dbReference>
<dbReference type="AlphaFoldDB" id="A0A1S8NH87"/>
<gene>
    <name evidence="1" type="ORF">CLOSAC_01370</name>
</gene>
<reference evidence="1 2" key="1">
    <citation type="submission" date="2016-05" db="EMBL/GenBank/DDBJ databases">
        <title>Microbial solvent formation.</title>
        <authorList>
            <person name="Poehlein A."/>
            <person name="Montoya Solano J.D."/>
            <person name="Flitsch S."/>
            <person name="Krabben P."/>
            <person name="Duerre P."/>
            <person name="Daniel R."/>
        </authorList>
    </citation>
    <scope>NUCLEOTIDE SEQUENCE [LARGE SCALE GENOMIC DNA]</scope>
    <source>
        <strain evidence="1 2">L1-8</strain>
    </source>
</reference>
<organism evidence="1 2">
    <name type="scientific">Clostridium saccharobutylicum</name>
    <dbReference type="NCBI Taxonomy" id="169679"/>
    <lineage>
        <taxon>Bacteria</taxon>
        <taxon>Bacillati</taxon>
        <taxon>Bacillota</taxon>
        <taxon>Clostridia</taxon>
        <taxon>Eubacteriales</taxon>
        <taxon>Clostridiaceae</taxon>
        <taxon>Clostridium</taxon>
    </lineage>
</organism>
<name>A0A1S8NH87_CLOSA</name>
<accession>A0A1S8NH87</accession>
<sequence>MNKKFGTVLNCIDGRVQIPVINWMKENFGLDYVDSITEPGVDKVLSQGEFAEIDRLREKVMISINAHNSNVVSIVGHFDCAANPVSDLRHFYDIVESTYVIKSWDLPVKVVGLWVDEYFYVHVIM</sequence>
<dbReference type="EMBL" id="LZYZ01000001">
    <property type="protein sequence ID" value="OOM15866.1"/>
    <property type="molecule type" value="Genomic_DNA"/>
</dbReference>
<evidence type="ECO:0000313" key="2">
    <source>
        <dbReference type="Proteomes" id="UP000191154"/>
    </source>
</evidence>
<comment type="caution">
    <text evidence="1">The sequence shown here is derived from an EMBL/GenBank/DDBJ whole genome shotgun (WGS) entry which is preliminary data.</text>
</comment>
<dbReference type="Proteomes" id="UP000191154">
    <property type="component" value="Unassembled WGS sequence"/>
</dbReference>
<evidence type="ECO:0000313" key="1">
    <source>
        <dbReference type="EMBL" id="OOM15866.1"/>
    </source>
</evidence>
<dbReference type="RefSeq" id="WP_077863647.1">
    <property type="nucleotide sequence ID" value="NZ_LZYZ01000001.1"/>
</dbReference>
<dbReference type="Pfam" id="PF20393">
    <property type="entry name" value="Pro_CA_2"/>
    <property type="match status" value="1"/>
</dbReference>
<protein>
    <submittedName>
        <fullName evidence="1">Uncharacterized protein</fullName>
    </submittedName>
</protein>